<proteinExistence type="predicted"/>
<keyword evidence="2" id="KW-1185">Reference proteome</keyword>
<organism evidence="1 2">
    <name type="scientific">Ascobolus immersus RN42</name>
    <dbReference type="NCBI Taxonomy" id="1160509"/>
    <lineage>
        <taxon>Eukaryota</taxon>
        <taxon>Fungi</taxon>
        <taxon>Dikarya</taxon>
        <taxon>Ascomycota</taxon>
        <taxon>Pezizomycotina</taxon>
        <taxon>Pezizomycetes</taxon>
        <taxon>Pezizales</taxon>
        <taxon>Ascobolaceae</taxon>
        <taxon>Ascobolus</taxon>
    </lineage>
</organism>
<protein>
    <submittedName>
        <fullName evidence="1">Uncharacterized protein</fullName>
    </submittedName>
</protein>
<dbReference type="EMBL" id="ML119999">
    <property type="protein sequence ID" value="RPA70967.1"/>
    <property type="molecule type" value="Genomic_DNA"/>
</dbReference>
<dbReference type="AlphaFoldDB" id="A0A3N4HAT6"/>
<sequence>MSKPTKHPRAVLSSHHLPQHLLIPIITVSSTSTNLFEIIPHTHNMPSANTKDPVSSRYSPVDPAESASCAAALIAGEAEHERKKRILDEMRATRKKESVWDRLLEECALEEERGLRASSNAEEMDSSGVAEAVCVNGNLGGEAKELGDVAGTEGKQKALVPNDTAAHTSLPKKKKKNFGVLLGLGGLGRKKKDAI</sequence>
<name>A0A3N4HAT6_ASCIM</name>
<evidence type="ECO:0000313" key="1">
    <source>
        <dbReference type="EMBL" id="RPA70967.1"/>
    </source>
</evidence>
<dbReference type="Proteomes" id="UP000275078">
    <property type="component" value="Unassembled WGS sequence"/>
</dbReference>
<gene>
    <name evidence="1" type="ORF">BJ508DRAFT_316039</name>
</gene>
<evidence type="ECO:0000313" key="2">
    <source>
        <dbReference type="Proteomes" id="UP000275078"/>
    </source>
</evidence>
<reference evidence="1 2" key="1">
    <citation type="journal article" date="2018" name="Nat. Ecol. Evol.">
        <title>Pezizomycetes genomes reveal the molecular basis of ectomycorrhizal truffle lifestyle.</title>
        <authorList>
            <person name="Murat C."/>
            <person name="Payen T."/>
            <person name="Noel B."/>
            <person name="Kuo A."/>
            <person name="Morin E."/>
            <person name="Chen J."/>
            <person name="Kohler A."/>
            <person name="Krizsan K."/>
            <person name="Balestrini R."/>
            <person name="Da Silva C."/>
            <person name="Montanini B."/>
            <person name="Hainaut M."/>
            <person name="Levati E."/>
            <person name="Barry K.W."/>
            <person name="Belfiori B."/>
            <person name="Cichocki N."/>
            <person name="Clum A."/>
            <person name="Dockter R.B."/>
            <person name="Fauchery L."/>
            <person name="Guy J."/>
            <person name="Iotti M."/>
            <person name="Le Tacon F."/>
            <person name="Lindquist E.A."/>
            <person name="Lipzen A."/>
            <person name="Malagnac F."/>
            <person name="Mello A."/>
            <person name="Molinier V."/>
            <person name="Miyauchi S."/>
            <person name="Poulain J."/>
            <person name="Riccioni C."/>
            <person name="Rubini A."/>
            <person name="Sitrit Y."/>
            <person name="Splivallo R."/>
            <person name="Traeger S."/>
            <person name="Wang M."/>
            <person name="Zifcakova L."/>
            <person name="Wipf D."/>
            <person name="Zambonelli A."/>
            <person name="Paolocci F."/>
            <person name="Nowrousian M."/>
            <person name="Ottonello S."/>
            <person name="Baldrian P."/>
            <person name="Spatafora J.W."/>
            <person name="Henrissat B."/>
            <person name="Nagy L.G."/>
            <person name="Aury J.M."/>
            <person name="Wincker P."/>
            <person name="Grigoriev I.V."/>
            <person name="Bonfante P."/>
            <person name="Martin F.M."/>
        </authorList>
    </citation>
    <scope>NUCLEOTIDE SEQUENCE [LARGE SCALE GENOMIC DNA]</scope>
    <source>
        <strain evidence="1 2">RN42</strain>
    </source>
</reference>
<accession>A0A3N4HAT6</accession>